<gene>
    <name evidence="3" type="ORF">J8C05_02330</name>
</gene>
<sequence>MRMLYVLVLLGLWFTTAEGQTPRRRALPPSPVPATATLPDRMPAEPSAGVSGASDTEPPDPIVRELQALVKAVVALRAQTRVQAANVLLDTLLKRQTTLEGQIEAIQSEYDRLRTERAANLARLQDLAAEVSRMAYVSQADAEARVRADVASRDAAFQTRLTSLETRFNEKRAELVQVNAEIELLKGRLRGFIDEPAEPGQP</sequence>
<proteinExistence type="predicted"/>
<evidence type="ECO:0000256" key="1">
    <source>
        <dbReference type="SAM" id="Coils"/>
    </source>
</evidence>
<organism evidence="3 4">
    <name type="scientific">Chloracidobacterium sp. N</name>
    <dbReference type="NCBI Taxonomy" id="2821540"/>
    <lineage>
        <taxon>Bacteria</taxon>
        <taxon>Pseudomonadati</taxon>
        <taxon>Acidobacteriota</taxon>
        <taxon>Terriglobia</taxon>
        <taxon>Terriglobales</taxon>
        <taxon>Acidobacteriaceae</taxon>
        <taxon>Chloracidobacterium</taxon>
        <taxon>Chloracidobacterium aggregatum</taxon>
    </lineage>
</organism>
<reference evidence="3 4" key="1">
    <citation type="submission" date="2021-03" db="EMBL/GenBank/DDBJ databases">
        <title>Genomic and phenotypic characterization of Chloracidobacterium isolates provides evidence for multiple species.</title>
        <authorList>
            <person name="Saini M.K."/>
            <person name="Costas A.M.G."/>
            <person name="Tank M."/>
            <person name="Bryant D.A."/>
        </authorList>
    </citation>
    <scope>NUCLEOTIDE SEQUENCE [LARGE SCALE GENOMIC DNA]</scope>
    <source>
        <strain evidence="3 4">N</strain>
    </source>
</reference>
<keyword evidence="4" id="KW-1185">Reference proteome</keyword>
<feature type="region of interest" description="Disordered" evidence="2">
    <location>
        <begin position="20"/>
        <end position="60"/>
    </location>
</feature>
<evidence type="ECO:0000256" key="2">
    <source>
        <dbReference type="SAM" id="MobiDB-lite"/>
    </source>
</evidence>
<dbReference type="EMBL" id="CP072642">
    <property type="protein sequence ID" value="QUV94307.1"/>
    <property type="molecule type" value="Genomic_DNA"/>
</dbReference>
<accession>A0ABX8B141</accession>
<dbReference type="RefSeq" id="WP_211422608.1">
    <property type="nucleotide sequence ID" value="NZ_CP072642.1"/>
</dbReference>
<name>A0ABX8B141_9BACT</name>
<dbReference type="Proteomes" id="UP000677668">
    <property type="component" value="Chromosome 1"/>
</dbReference>
<feature type="coiled-coil region" evidence="1">
    <location>
        <begin position="161"/>
        <end position="188"/>
    </location>
</feature>
<keyword evidence="1" id="KW-0175">Coiled coil</keyword>
<protein>
    <submittedName>
        <fullName evidence="3">Uncharacterized protein</fullName>
    </submittedName>
</protein>
<feature type="coiled-coil region" evidence="1">
    <location>
        <begin position="89"/>
        <end position="130"/>
    </location>
</feature>
<evidence type="ECO:0000313" key="4">
    <source>
        <dbReference type="Proteomes" id="UP000677668"/>
    </source>
</evidence>
<evidence type="ECO:0000313" key="3">
    <source>
        <dbReference type="EMBL" id="QUV94307.1"/>
    </source>
</evidence>